<dbReference type="PANTHER" id="PTHR44688">
    <property type="entry name" value="DNA-BINDING TRANSCRIPTIONAL ACTIVATOR DEVR_DOSR"/>
    <property type="match status" value="1"/>
</dbReference>
<feature type="domain" description="HTH luxR-type" evidence="4">
    <location>
        <begin position="189"/>
        <end position="254"/>
    </location>
</feature>
<reference evidence="6" key="1">
    <citation type="submission" date="2018-05" db="EMBL/GenBank/DDBJ databases">
        <authorList>
            <person name="Klenk H.-P."/>
            <person name="Huntemann M."/>
            <person name="Clum A."/>
            <person name="Pillay M."/>
            <person name="Palaniappan K."/>
            <person name="Varghese N."/>
            <person name="Mikhailova N."/>
            <person name="Stamatis D."/>
            <person name="Reddy T."/>
            <person name="Daum C."/>
            <person name="Shapiro N."/>
            <person name="Ivanova N."/>
            <person name="Kyrpides N."/>
            <person name="Woyke T."/>
        </authorList>
    </citation>
    <scope>NUCLEOTIDE SEQUENCE [LARGE SCALE GENOMIC DNA]</scope>
    <source>
        <strain evidence="6">DSM 45417</strain>
    </source>
</reference>
<dbReference type="EMBL" id="QGTX01000001">
    <property type="protein sequence ID" value="PWW23201.1"/>
    <property type="molecule type" value="Genomic_DNA"/>
</dbReference>
<dbReference type="Pfam" id="PF00196">
    <property type="entry name" value="GerE"/>
    <property type="match status" value="1"/>
</dbReference>
<dbReference type="Proteomes" id="UP000246661">
    <property type="component" value="Unassembled WGS sequence"/>
</dbReference>
<evidence type="ECO:0000259" key="4">
    <source>
        <dbReference type="PROSITE" id="PS50043"/>
    </source>
</evidence>
<evidence type="ECO:0000313" key="5">
    <source>
        <dbReference type="EMBL" id="PWW23201.1"/>
    </source>
</evidence>
<evidence type="ECO:0000313" key="6">
    <source>
        <dbReference type="Proteomes" id="UP000246661"/>
    </source>
</evidence>
<dbReference type="AlphaFoldDB" id="A0A317QKB6"/>
<accession>A0A317QKB6</accession>
<dbReference type="GO" id="GO:0006355">
    <property type="term" value="P:regulation of DNA-templated transcription"/>
    <property type="evidence" value="ECO:0007669"/>
    <property type="project" value="InterPro"/>
</dbReference>
<keyword evidence="6" id="KW-1185">Reference proteome</keyword>
<dbReference type="PRINTS" id="PR00038">
    <property type="entry name" value="HTHLUXR"/>
</dbReference>
<dbReference type="GO" id="GO:0003677">
    <property type="term" value="F:DNA binding"/>
    <property type="evidence" value="ECO:0007669"/>
    <property type="project" value="UniProtKB-KW"/>
</dbReference>
<dbReference type="PANTHER" id="PTHR44688:SF16">
    <property type="entry name" value="DNA-BINDING TRANSCRIPTIONAL ACTIVATOR DEVR_DOSR"/>
    <property type="match status" value="1"/>
</dbReference>
<protein>
    <submittedName>
        <fullName evidence="5">Regulatory LuxR family protein</fullName>
    </submittedName>
</protein>
<keyword evidence="1" id="KW-0805">Transcription regulation</keyword>
<organism evidence="5 6">
    <name type="scientific">Geodermatophilus normandii</name>
    <dbReference type="NCBI Taxonomy" id="1137989"/>
    <lineage>
        <taxon>Bacteria</taxon>
        <taxon>Bacillati</taxon>
        <taxon>Actinomycetota</taxon>
        <taxon>Actinomycetes</taxon>
        <taxon>Geodermatophilales</taxon>
        <taxon>Geodermatophilaceae</taxon>
        <taxon>Geodermatophilus</taxon>
    </lineage>
</organism>
<comment type="caution">
    <text evidence="5">The sequence shown here is derived from an EMBL/GenBank/DDBJ whole genome shotgun (WGS) entry which is preliminary data.</text>
</comment>
<dbReference type="Gene3D" id="1.10.10.10">
    <property type="entry name" value="Winged helix-like DNA-binding domain superfamily/Winged helix DNA-binding domain"/>
    <property type="match status" value="1"/>
</dbReference>
<dbReference type="SUPFAM" id="SSF46894">
    <property type="entry name" value="C-terminal effector domain of the bipartite response regulators"/>
    <property type="match status" value="1"/>
</dbReference>
<dbReference type="InterPro" id="IPR000792">
    <property type="entry name" value="Tscrpt_reg_LuxR_C"/>
</dbReference>
<dbReference type="CDD" id="cd06170">
    <property type="entry name" value="LuxR_C_like"/>
    <property type="match status" value="1"/>
</dbReference>
<name>A0A317QKB6_9ACTN</name>
<gene>
    <name evidence="5" type="ORF">JD79_02370</name>
</gene>
<keyword evidence="3" id="KW-0804">Transcription</keyword>
<sequence>MTGVGTGSLREGDADALADLLRAARCEDPGPVLPWVLLEGLLRLVPCDLGVTYQAHDHRRRQSLLVQGVMDDGTRGVEEPGPTAPDDRFWHLWWSSICSWPQRTGDLASVIHTGDLYPTERARLADPMHAEVLTDSTAELMVSLPAPPGEARRLLFQRWSGGPFTERDRRLLELARPHVQELFLLAERRRAEVPRLTRREWEVLALAGAGLSTEDIAAALWISRGTVRKHAEHIRERCGTHTLAEAAARALPHAPVAVPRR</sequence>
<evidence type="ECO:0000256" key="2">
    <source>
        <dbReference type="ARBA" id="ARBA00023125"/>
    </source>
</evidence>
<dbReference type="InterPro" id="IPR016032">
    <property type="entry name" value="Sig_transdc_resp-reg_C-effctor"/>
</dbReference>
<dbReference type="PROSITE" id="PS00622">
    <property type="entry name" value="HTH_LUXR_1"/>
    <property type="match status" value="1"/>
</dbReference>
<dbReference type="InterPro" id="IPR036388">
    <property type="entry name" value="WH-like_DNA-bd_sf"/>
</dbReference>
<evidence type="ECO:0000256" key="3">
    <source>
        <dbReference type="ARBA" id="ARBA00023163"/>
    </source>
</evidence>
<keyword evidence="2" id="KW-0238">DNA-binding</keyword>
<evidence type="ECO:0000256" key="1">
    <source>
        <dbReference type="ARBA" id="ARBA00023015"/>
    </source>
</evidence>
<dbReference type="SMART" id="SM00421">
    <property type="entry name" value="HTH_LUXR"/>
    <property type="match status" value="1"/>
</dbReference>
<dbReference type="PROSITE" id="PS50043">
    <property type="entry name" value="HTH_LUXR_2"/>
    <property type="match status" value="1"/>
</dbReference>
<proteinExistence type="predicted"/>